<keyword evidence="2" id="KW-0067">ATP-binding</keyword>
<evidence type="ECO:0000313" key="2">
    <source>
        <dbReference type="EMBL" id="GAA4694721.1"/>
    </source>
</evidence>
<dbReference type="PANTHER" id="PTHR47396">
    <property type="entry name" value="TYPE I RESTRICTION ENZYME ECOKI R PROTEIN"/>
    <property type="match status" value="1"/>
</dbReference>
<dbReference type="Proteomes" id="UP001499974">
    <property type="component" value="Unassembled WGS sequence"/>
</dbReference>
<keyword evidence="3" id="KW-1185">Reference proteome</keyword>
<proteinExistence type="predicted"/>
<dbReference type="GO" id="GO:0004386">
    <property type="term" value="F:helicase activity"/>
    <property type="evidence" value="ECO:0007669"/>
    <property type="project" value="UniProtKB-KW"/>
</dbReference>
<dbReference type="InterPro" id="IPR006935">
    <property type="entry name" value="Helicase/UvrB_N"/>
</dbReference>
<comment type="caution">
    <text evidence="2">The sequence shown here is derived from an EMBL/GenBank/DDBJ whole genome shotgun (WGS) entry which is preliminary data.</text>
</comment>
<protein>
    <submittedName>
        <fullName evidence="2">DEAD/DEAH box helicase family protein</fullName>
    </submittedName>
</protein>
<name>A0ABP8WSD9_9ACTN</name>
<evidence type="ECO:0000313" key="3">
    <source>
        <dbReference type="Proteomes" id="UP001499974"/>
    </source>
</evidence>
<sequence length="892" mass="95644">MGSGEADDPLPLRVHQRGALDALEAAYAAGRTRAWIVLPPGGGKTRVGLETAARHLADGTVTRAVVLSPNTAIQGQWVDAATAFGLTASDDRGSDAELVSLTYQAVAVFDADDEVADDPDAGTSQLARLHPNGRDLVERLRKTPGLLLVLDECHHLLEVWGELLAEVLAELPSAHVLGLTATPPATLDADQARLVDELFGGIVFQAGVPALVREGDLAPYLEVAHLVTPTVHEQEWLAEEATRFGELTTRLMDPTFGSRPFLQWLDERYVTAVPRAEVAPEQLDAALRLHFVGMLALPPGAVLSERHRRPPTPQDWVLLIDDWLRRCVVASEDPRDHDVLRVVRRALPAVGYVWTRRGIRAGRSTVDRVLARTMAKTTATVDLVAGEWDSLGDHTRVLVLCDHERASAIVPRELDGVLDQQEGSARSVIAALVGDPATAGLAPLLVTGSTVAAAESTLRDLVEQVRLTDARLADALVVEPGDAAVAQLTGPWTSRRWVPHVTRLFESGGTRVLVGTRGLLGEGWDAPRISTLVDLTTATTSTAVVQTRGRALRIDATWPDKVAMTWSVVCLTEAHPRGGQDWDRLVRKHVGFQGVDAEGDVVDGVGHLDASFSPYLPPAIADIDAINHRMAERARDRQAVRAWWRVGEPYVDQVRPTLRVRGRLAPVAPDVRPEPPAVVAAADGVLFRGAVPEGPGAFAVRHRHERLTGWRDLVLAPLLAPPSLDQLGRAVADALAAAGLGGPGGAAVVVEPHPSGEYRCRLDGADEPSSWLFADSLEQLLAPLATPRYVVARYVLGADDVPDVGVWATLGGRSAVRRAIAQARPSGVVWHPVPTALGVNAARAGAFAEAWDRWVGPTQLLYTGSPEGAGVLAAQQGSDPFDATTVVRRHWS</sequence>
<dbReference type="SMART" id="SM00487">
    <property type="entry name" value="DEXDc"/>
    <property type="match status" value="1"/>
</dbReference>
<dbReference type="Gene3D" id="3.40.50.300">
    <property type="entry name" value="P-loop containing nucleotide triphosphate hydrolases"/>
    <property type="match status" value="2"/>
</dbReference>
<dbReference type="PANTHER" id="PTHR47396:SF1">
    <property type="entry name" value="ATP-DEPENDENT HELICASE IRC3-RELATED"/>
    <property type="match status" value="1"/>
</dbReference>
<dbReference type="InterPro" id="IPR014001">
    <property type="entry name" value="Helicase_ATP-bd"/>
</dbReference>
<feature type="domain" description="Helicase ATP-binding" evidence="1">
    <location>
        <begin position="25"/>
        <end position="201"/>
    </location>
</feature>
<gene>
    <name evidence="2" type="ORF">GCM10023349_07340</name>
</gene>
<keyword evidence="2" id="KW-0547">Nucleotide-binding</keyword>
<dbReference type="EMBL" id="BAABKM010000002">
    <property type="protein sequence ID" value="GAA4694721.1"/>
    <property type="molecule type" value="Genomic_DNA"/>
</dbReference>
<dbReference type="CDD" id="cd18785">
    <property type="entry name" value="SF2_C"/>
    <property type="match status" value="1"/>
</dbReference>
<dbReference type="Pfam" id="PF04851">
    <property type="entry name" value="ResIII"/>
    <property type="match status" value="1"/>
</dbReference>
<organism evidence="2 3">
    <name type="scientific">Nocardioides conyzicola</name>
    <dbReference type="NCBI Taxonomy" id="1651781"/>
    <lineage>
        <taxon>Bacteria</taxon>
        <taxon>Bacillati</taxon>
        <taxon>Actinomycetota</taxon>
        <taxon>Actinomycetes</taxon>
        <taxon>Propionibacteriales</taxon>
        <taxon>Nocardioidaceae</taxon>
        <taxon>Nocardioides</taxon>
    </lineage>
</organism>
<dbReference type="RefSeq" id="WP_345519379.1">
    <property type="nucleotide sequence ID" value="NZ_BAABKM010000002.1"/>
</dbReference>
<accession>A0ABP8WSD9</accession>
<reference evidence="3" key="1">
    <citation type="journal article" date="2019" name="Int. J. Syst. Evol. Microbiol.">
        <title>The Global Catalogue of Microorganisms (GCM) 10K type strain sequencing project: providing services to taxonomists for standard genome sequencing and annotation.</title>
        <authorList>
            <consortium name="The Broad Institute Genomics Platform"/>
            <consortium name="The Broad Institute Genome Sequencing Center for Infectious Disease"/>
            <person name="Wu L."/>
            <person name="Ma J."/>
        </authorList>
    </citation>
    <scope>NUCLEOTIDE SEQUENCE [LARGE SCALE GENOMIC DNA]</scope>
    <source>
        <strain evidence="3">JCM 18531</strain>
    </source>
</reference>
<dbReference type="InterPro" id="IPR027417">
    <property type="entry name" value="P-loop_NTPase"/>
</dbReference>
<dbReference type="SUPFAM" id="SSF52540">
    <property type="entry name" value="P-loop containing nucleoside triphosphate hydrolases"/>
    <property type="match status" value="2"/>
</dbReference>
<keyword evidence="2" id="KW-0347">Helicase</keyword>
<evidence type="ECO:0000259" key="1">
    <source>
        <dbReference type="PROSITE" id="PS51192"/>
    </source>
</evidence>
<dbReference type="InterPro" id="IPR050742">
    <property type="entry name" value="Helicase_Restrict-Modif_Enz"/>
</dbReference>
<keyword evidence="2" id="KW-0378">Hydrolase</keyword>
<dbReference type="PROSITE" id="PS51192">
    <property type="entry name" value="HELICASE_ATP_BIND_1"/>
    <property type="match status" value="1"/>
</dbReference>